<dbReference type="RefSeq" id="WP_229601377.1">
    <property type="nucleotide sequence ID" value="NZ_JACIBY010000007.1"/>
</dbReference>
<name>A0A7W5ZQ01_9BACT</name>
<dbReference type="Gene3D" id="2.40.420.20">
    <property type="match status" value="1"/>
</dbReference>
<dbReference type="GO" id="GO:0022857">
    <property type="term" value="F:transmembrane transporter activity"/>
    <property type="evidence" value="ECO:0007669"/>
    <property type="project" value="InterPro"/>
</dbReference>
<dbReference type="Gene3D" id="2.40.30.170">
    <property type="match status" value="1"/>
</dbReference>
<comment type="caution">
    <text evidence="5">The sequence shown here is derived from an EMBL/GenBank/DDBJ whole genome shotgun (WGS) entry which is preliminary data.</text>
</comment>
<feature type="chain" id="PRO_5030836758" evidence="3">
    <location>
        <begin position="25"/>
        <end position="390"/>
    </location>
</feature>
<keyword evidence="6" id="KW-1185">Reference proteome</keyword>
<dbReference type="GO" id="GO:0015679">
    <property type="term" value="P:plasma membrane copper ion transport"/>
    <property type="evidence" value="ECO:0007669"/>
    <property type="project" value="TreeGrafter"/>
</dbReference>
<accession>A0A7W5ZQ01</accession>
<dbReference type="Pfam" id="PF25973">
    <property type="entry name" value="BSH_CzcB"/>
    <property type="match status" value="1"/>
</dbReference>
<dbReference type="PROSITE" id="PS51257">
    <property type="entry name" value="PROKAR_LIPOPROTEIN"/>
    <property type="match status" value="1"/>
</dbReference>
<keyword evidence="2" id="KW-0813">Transport</keyword>
<proteinExistence type="inferred from homology"/>
<feature type="signal peptide" evidence="3">
    <location>
        <begin position="1"/>
        <end position="24"/>
    </location>
</feature>
<sequence>MKRTIKFPKMPFAPSFLSGLLFCAAVFILTACSKKTSETNATAAPADENLIQLSDAQLKNAEIVTGALTQRPISSVLKVNGRVEVPPQNVVSISVPTGGYLEETDLLVGMNVRKGQVLAVMEDQQYIQLQQDYLTAKSKINFLENEYLRQKDLNQSKASSDKVYQLSEAEFRSQKVLISALAQKLRLVGINPDHLSENNITRTVKVISPINGYVSKINTNIGKYVSPTEVMFELVNPSDIHLVLKVFEKDVDKLYIGQKIWAYTNNQPERKHLSEVIMIGKDLTSDRATEVQCHFRQYDKALIPGTYMNAEVEVKNNQAYVLPEDAIVRYQGKQYAFVQKSNKEYLMNEVKVGNTENGFTEILSPAPSQQNFVVKGAYTLLMSLKNKSEE</sequence>
<dbReference type="InterPro" id="IPR058647">
    <property type="entry name" value="BSH_CzcB-like"/>
</dbReference>
<reference evidence="5 6" key="1">
    <citation type="submission" date="2020-08" db="EMBL/GenBank/DDBJ databases">
        <title>Genomic Encyclopedia of Type Strains, Phase IV (KMG-IV): sequencing the most valuable type-strain genomes for metagenomic binning, comparative biology and taxonomic classification.</title>
        <authorList>
            <person name="Goeker M."/>
        </authorList>
    </citation>
    <scope>NUCLEOTIDE SEQUENCE [LARGE SCALE GENOMIC DNA]</scope>
    <source>
        <strain evidence="5 6">DSM 17976</strain>
    </source>
</reference>
<evidence type="ECO:0000313" key="5">
    <source>
        <dbReference type="EMBL" id="MBB3839584.1"/>
    </source>
</evidence>
<protein>
    <submittedName>
        <fullName evidence="5">Cobalt-zinc-cadmium efflux system membrane fusion protein</fullName>
    </submittedName>
</protein>
<dbReference type="Proteomes" id="UP000541352">
    <property type="component" value="Unassembled WGS sequence"/>
</dbReference>
<dbReference type="Gene3D" id="2.40.50.100">
    <property type="match status" value="1"/>
</dbReference>
<dbReference type="GO" id="GO:0016020">
    <property type="term" value="C:membrane"/>
    <property type="evidence" value="ECO:0007669"/>
    <property type="project" value="InterPro"/>
</dbReference>
<evidence type="ECO:0000256" key="3">
    <source>
        <dbReference type="SAM" id="SignalP"/>
    </source>
</evidence>
<dbReference type="InterPro" id="IPR006143">
    <property type="entry name" value="RND_pump_MFP"/>
</dbReference>
<comment type="similarity">
    <text evidence="1">Belongs to the membrane fusion protein (MFP) (TC 8.A.1) family.</text>
</comment>
<dbReference type="SUPFAM" id="SSF111369">
    <property type="entry name" value="HlyD-like secretion proteins"/>
    <property type="match status" value="1"/>
</dbReference>
<dbReference type="PANTHER" id="PTHR30097:SF4">
    <property type="entry name" value="SLR6042 PROTEIN"/>
    <property type="match status" value="1"/>
</dbReference>
<dbReference type="GO" id="GO:0060003">
    <property type="term" value="P:copper ion export"/>
    <property type="evidence" value="ECO:0007669"/>
    <property type="project" value="TreeGrafter"/>
</dbReference>
<evidence type="ECO:0000256" key="1">
    <source>
        <dbReference type="ARBA" id="ARBA00009477"/>
    </source>
</evidence>
<gene>
    <name evidence="5" type="ORF">FHS57_003593</name>
</gene>
<dbReference type="InterPro" id="IPR051909">
    <property type="entry name" value="MFP_Cation_Efflux"/>
</dbReference>
<dbReference type="Gene3D" id="1.10.287.470">
    <property type="entry name" value="Helix hairpin bin"/>
    <property type="match status" value="1"/>
</dbReference>
<dbReference type="PANTHER" id="PTHR30097">
    <property type="entry name" value="CATION EFFLUX SYSTEM PROTEIN CUSB"/>
    <property type="match status" value="1"/>
</dbReference>
<dbReference type="GO" id="GO:0030313">
    <property type="term" value="C:cell envelope"/>
    <property type="evidence" value="ECO:0007669"/>
    <property type="project" value="TreeGrafter"/>
</dbReference>
<feature type="domain" description="CzcB-like barrel-sandwich hybrid" evidence="4">
    <location>
        <begin position="91"/>
        <end position="234"/>
    </location>
</feature>
<dbReference type="NCBIfam" id="TIGR01730">
    <property type="entry name" value="RND_mfp"/>
    <property type="match status" value="1"/>
</dbReference>
<organism evidence="5 6">
    <name type="scientific">Runella defluvii</name>
    <dbReference type="NCBI Taxonomy" id="370973"/>
    <lineage>
        <taxon>Bacteria</taxon>
        <taxon>Pseudomonadati</taxon>
        <taxon>Bacteroidota</taxon>
        <taxon>Cytophagia</taxon>
        <taxon>Cytophagales</taxon>
        <taxon>Spirosomataceae</taxon>
        <taxon>Runella</taxon>
    </lineage>
</organism>
<keyword evidence="3" id="KW-0732">Signal</keyword>
<evidence type="ECO:0000256" key="2">
    <source>
        <dbReference type="ARBA" id="ARBA00022448"/>
    </source>
</evidence>
<dbReference type="EMBL" id="JACIBY010000007">
    <property type="protein sequence ID" value="MBB3839584.1"/>
    <property type="molecule type" value="Genomic_DNA"/>
</dbReference>
<evidence type="ECO:0000313" key="6">
    <source>
        <dbReference type="Proteomes" id="UP000541352"/>
    </source>
</evidence>
<dbReference type="AlphaFoldDB" id="A0A7W5ZQ01"/>
<evidence type="ECO:0000259" key="4">
    <source>
        <dbReference type="Pfam" id="PF25973"/>
    </source>
</evidence>